<evidence type="ECO:0000259" key="6">
    <source>
        <dbReference type="PROSITE" id="PS51713"/>
    </source>
</evidence>
<dbReference type="InterPro" id="IPR006073">
    <property type="entry name" value="GTP-bd"/>
</dbReference>
<dbReference type="FunFam" id="3.30.300.20:FF:000003">
    <property type="entry name" value="GTPase Era"/>
    <property type="match status" value="1"/>
</dbReference>
<dbReference type="GO" id="GO:0019843">
    <property type="term" value="F:rRNA binding"/>
    <property type="evidence" value="ECO:0007669"/>
    <property type="project" value="TreeGrafter"/>
</dbReference>
<protein>
    <submittedName>
        <fullName evidence="7">GTP-binding protein Era</fullName>
    </submittedName>
</protein>
<evidence type="ECO:0000256" key="3">
    <source>
        <dbReference type="ARBA" id="ARBA00022884"/>
    </source>
</evidence>
<dbReference type="InterPro" id="IPR005662">
    <property type="entry name" value="GTPase_Era-like"/>
</dbReference>
<dbReference type="EMBL" id="UOGG01000135">
    <property type="protein sequence ID" value="VAX30921.1"/>
    <property type="molecule type" value="Genomic_DNA"/>
</dbReference>
<reference evidence="7" key="1">
    <citation type="submission" date="2018-06" db="EMBL/GenBank/DDBJ databases">
        <authorList>
            <person name="Zhirakovskaya E."/>
        </authorList>
    </citation>
    <scope>NUCLEOTIDE SEQUENCE</scope>
</reference>
<dbReference type="GO" id="GO:0005525">
    <property type="term" value="F:GTP binding"/>
    <property type="evidence" value="ECO:0007669"/>
    <property type="project" value="UniProtKB-KW"/>
</dbReference>
<dbReference type="PANTHER" id="PTHR42698:SF1">
    <property type="entry name" value="GTPASE ERA, MITOCHONDRIAL"/>
    <property type="match status" value="1"/>
</dbReference>
<dbReference type="Gene3D" id="3.40.50.300">
    <property type="entry name" value="P-loop containing nucleotide triphosphate hydrolases"/>
    <property type="match status" value="1"/>
</dbReference>
<dbReference type="Pfam" id="PF07650">
    <property type="entry name" value="KH_2"/>
    <property type="match status" value="1"/>
</dbReference>
<keyword evidence="3" id="KW-0694">RNA-binding</keyword>
<keyword evidence="2" id="KW-0547">Nucleotide-binding</keyword>
<dbReference type="CDD" id="cd22534">
    <property type="entry name" value="KH-II_Era"/>
    <property type="match status" value="1"/>
</dbReference>
<keyword evidence="4" id="KW-0342">GTP-binding</keyword>
<evidence type="ECO:0000256" key="2">
    <source>
        <dbReference type="ARBA" id="ARBA00022741"/>
    </source>
</evidence>
<gene>
    <name evidence="7" type="ORF">MNBD_NITROSPINAE05-156</name>
</gene>
<dbReference type="AlphaFoldDB" id="A0A3B1CWK4"/>
<dbReference type="GO" id="GO:0043024">
    <property type="term" value="F:ribosomal small subunit binding"/>
    <property type="evidence" value="ECO:0007669"/>
    <property type="project" value="TreeGrafter"/>
</dbReference>
<dbReference type="FunFam" id="3.40.50.300:FF:000094">
    <property type="entry name" value="GTPase Era"/>
    <property type="match status" value="1"/>
</dbReference>
<dbReference type="Gene3D" id="3.30.300.20">
    <property type="match status" value="1"/>
</dbReference>
<evidence type="ECO:0000259" key="5">
    <source>
        <dbReference type="PROSITE" id="PS50823"/>
    </source>
</evidence>
<dbReference type="HAMAP" id="MF_00367">
    <property type="entry name" value="GTPase_Era"/>
    <property type="match status" value="1"/>
</dbReference>
<feature type="domain" description="Era-type G" evidence="6">
    <location>
        <begin position="9"/>
        <end position="176"/>
    </location>
</feature>
<dbReference type="PANTHER" id="PTHR42698">
    <property type="entry name" value="GTPASE ERA"/>
    <property type="match status" value="1"/>
</dbReference>
<organism evidence="7">
    <name type="scientific">hydrothermal vent metagenome</name>
    <dbReference type="NCBI Taxonomy" id="652676"/>
    <lineage>
        <taxon>unclassified sequences</taxon>
        <taxon>metagenomes</taxon>
        <taxon>ecological metagenomes</taxon>
    </lineage>
</organism>
<dbReference type="PROSITE" id="PS51713">
    <property type="entry name" value="G_ERA"/>
    <property type="match status" value="1"/>
</dbReference>
<dbReference type="PRINTS" id="PR00326">
    <property type="entry name" value="GTP1OBG"/>
</dbReference>
<dbReference type="InterPro" id="IPR015946">
    <property type="entry name" value="KH_dom-like_a/b"/>
</dbReference>
<name>A0A3B1CWK4_9ZZZZ</name>
<feature type="domain" description="KH type-2" evidence="5">
    <location>
        <begin position="199"/>
        <end position="284"/>
    </location>
</feature>
<dbReference type="InterPro" id="IPR004044">
    <property type="entry name" value="KH_dom_type_2"/>
</dbReference>
<evidence type="ECO:0000313" key="7">
    <source>
        <dbReference type="EMBL" id="VAX30921.1"/>
    </source>
</evidence>
<dbReference type="SUPFAM" id="SSF52540">
    <property type="entry name" value="P-loop containing nucleoside triphosphate hydrolases"/>
    <property type="match status" value="1"/>
</dbReference>
<dbReference type="SUPFAM" id="SSF54814">
    <property type="entry name" value="Prokaryotic type KH domain (KH-domain type II)"/>
    <property type="match status" value="1"/>
</dbReference>
<dbReference type="Pfam" id="PF01926">
    <property type="entry name" value="MMR_HSR1"/>
    <property type="match status" value="1"/>
</dbReference>
<dbReference type="NCBIfam" id="NF000908">
    <property type="entry name" value="PRK00089.1"/>
    <property type="match status" value="1"/>
</dbReference>
<evidence type="ECO:0000256" key="4">
    <source>
        <dbReference type="ARBA" id="ARBA00023134"/>
    </source>
</evidence>
<dbReference type="NCBIfam" id="TIGR00231">
    <property type="entry name" value="small_GTP"/>
    <property type="match status" value="1"/>
</dbReference>
<sequence length="299" mass="33759">MQKTETPFKSGYASLIGRPNVGKSTLLNRLVARKIAAMSAKPQTTRNKITGVVHLPGGQIVLVDTPGIHESTTKLNRVMVKASYSTYNDVDLILFLVDASSGFSPEDEYVLRSMQGVTTTKILILNKIDLIPKADLLGLMDEMHKRSLFAEIIPISALKRDGLDLLVPLILKYLPEGPQYFPETMITDCPEDFLIAEIIREKIINQTHFEVPYAVAVVVEKVEESKTDVLVIDATIYTERDSQKKILIGEKGAMLKKVGSLARKEIEKRFAIKVYLNLFIKVKSRWRDNDRYIREFGYL</sequence>
<proteinExistence type="inferred from homology"/>
<dbReference type="CDD" id="cd04163">
    <property type="entry name" value="Era"/>
    <property type="match status" value="1"/>
</dbReference>
<comment type="similarity">
    <text evidence="1">Belongs to the TRAFAC class TrmE-Era-EngA-EngB-Septin-like GTPase superfamily. Era GTPase family.</text>
</comment>
<dbReference type="InterPro" id="IPR009019">
    <property type="entry name" value="KH_sf_prok-type"/>
</dbReference>
<dbReference type="InterPro" id="IPR030388">
    <property type="entry name" value="G_ERA_dom"/>
</dbReference>
<dbReference type="InterPro" id="IPR027417">
    <property type="entry name" value="P-loop_NTPase"/>
</dbReference>
<dbReference type="NCBIfam" id="TIGR00436">
    <property type="entry name" value="era"/>
    <property type="match status" value="1"/>
</dbReference>
<dbReference type="InterPro" id="IPR005225">
    <property type="entry name" value="Small_GTP-bd"/>
</dbReference>
<dbReference type="PROSITE" id="PS50823">
    <property type="entry name" value="KH_TYPE_2"/>
    <property type="match status" value="1"/>
</dbReference>
<dbReference type="GO" id="GO:0005829">
    <property type="term" value="C:cytosol"/>
    <property type="evidence" value="ECO:0007669"/>
    <property type="project" value="TreeGrafter"/>
</dbReference>
<evidence type="ECO:0000256" key="1">
    <source>
        <dbReference type="ARBA" id="ARBA00007921"/>
    </source>
</evidence>
<accession>A0A3B1CWK4</accession>
<dbReference type="GO" id="GO:0000028">
    <property type="term" value="P:ribosomal small subunit assembly"/>
    <property type="evidence" value="ECO:0007669"/>
    <property type="project" value="TreeGrafter"/>
</dbReference>